<dbReference type="InterPro" id="IPR001660">
    <property type="entry name" value="SAM"/>
</dbReference>
<dbReference type="AlphaFoldDB" id="A0AAD9NLR1"/>
<dbReference type="PROSITE" id="PS50106">
    <property type="entry name" value="PDZ"/>
    <property type="match status" value="1"/>
</dbReference>
<dbReference type="CDD" id="cd06748">
    <property type="entry name" value="PDZ_CNK1_2_3-like"/>
    <property type="match status" value="1"/>
</dbReference>
<name>A0AAD9NLR1_RIDPI</name>
<evidence type="ECO:0000259" key="3">
    <source>
        <dbReference type="PROSITE" id="PS50106"/>
    </source>
</evidence>
<feature type="domain" description="CRIC" evidence="4">
    <location>
        <begin position="85"/>
        <end position="180"/>
    </location>
</feature>
<accession>A0AAD9NLR1</accession>
<reference evidence="5" key="1">
    <citation type="journal article" date="2023" name="Mol. Biol. Evol.">
        <title>Third-Generation Sequencing Reveals the Adaptive Role of the Epigenome in Three Deep-Sea Polychaetes.</title>
        <authorList>
            <person name="Perez M."/>
            <person name="Aroh O."/>
            <person name="Sun Y."/>
            <person name="Lan Y."/>
            <person name="Juniper S.K."/>
            <person name="Young C.R."/>
            <person name="Angers B."/>
            <person name="Qian P.Y."/>
        </authorList>
    </citation>
    <scope>NUCLEOTIDE SEQUENCE</scope>
    <source>
        <strain evidence="5">R07B-5</strain>
    </source>
</reference>
<dbReference type="InterPro" id="IPR013761">
    <property type="entry name" value="SAM/pointed_sf"/>
</dbReference>
<evidence type="ECO:0000313" key="6">
    <source>
        <dbReference type="Proteomes" id="UP001209878"/>
    </source>
</evidence>
<organism evidence="5 6">
    <name type="scientific">Ridgeia piscesae</name>
    <name type="common">Tubeworm</name>
    <dbReference type="NCBI Taxonomy" id="27915"/>
    <lineage>
        <taxon>Eukaryota</taxon>
        <taxon>Metazoa</taxon>
        <taxon>Spiralia</taxon>
        <taxon>Lophotrochozoa</taxon>
        <taxon>Annelida</taxon>
        <taxon>Polychaeta</taxon>
        <taxon>Sedentaria</taxon>
        <taxon>Canalipalpata</taxon>
        <taxon>Sabellida</taxon>
        <taxon>Siboglinidae</taxon>
        <taxon>Ridgeia</taxon>
    </lineage>
</organism>
<dbReference type="EMBL" id="JAODUO010000766">
    <property type="protein sequence ID" value="KAK2174922.1"/>
    <property type="molecule type" value="Genomic_DNA"/>
</dbReference>
<evidence type="ECO:0008006" key="7">
    <source>
        <dbReference type="Google" id="ProtNLM"/>
    </source>
</evidence>
<dbReference type="Gene3D" id="1.10.150.50">
    <property type="entry name" value="Transcription Factor, Ets-1"/>
    <property type="match status" value="1"/>
</dbReference>
<dbReference type="Pfam" id="PF10534">
    <property type="entry name" value="CRIC_ras_sig"/>
    <property type="match status" value="1"/>
</dbReference>
<dbReference type="InterPro" id="IPR036034">
    <property type="entry name" value="PDZ_sf"/>
</dbReference>
<dbReference type="PANTHER" id="PTHR12844">
    <property type="entry name" value="CONNECTOR ENCHANCER OF KINASE SUPPRESSOR OF RAS"/>
    <property type="match status" value="1"/>
</dbReference>
<evidence type="ECO:0000256" key="1">
    <source>
        <dbReference type="ARBA" id="ARBA00009498"/>
    </source>
</evidence>
<dbReference type="Gene3D" id="2.30.42.10">
    <property type="match status" value="1"/>
</dbReference>
<dbReference type="PROSITE" id="PS51290">
    <property type="entry name" value="CRIC"/>
    <property type="match status" value="1"/>
</dbReference>
<dbReference type="SUPFAM" id="SSF47769">
    <property type="entry name" value="SAM/Pointed domain"/>
    <property type="match status" value="1"/>
</dbReference>
<keyword evidence="6" id="KW-1185">Reference proteome</keyword>
<gene>
    <name evidence="5" type="ORF">NP493_767g01057</name>
</gene>
<dbReference type="Pfam" id="PF00536">
    <property type="entry name" value="SAM_1"/>
    <property type="match status" value="1"/>
</dbReference>
<comment type="similarity">
    <text evidence="1">Belongs to the CNKSR family.</text>
</comment>
<evidence type="ECO:0000259" key="2">
    <source>
        <dbReference type="PROSITE" id="PS50105"/>
    </source>
</evidence>
<dbReference type="PROSITE" id="PS50105">
    <property type="entry name" value="SAM_DOMAIN"/>
    <property type="match status" value="1"/>
</dbReference>
<sequence length="284" mass="31439">MSNLTFVNIPAWGPDQVANWLKGLDSVLEPYIPEFVRAGVGGQQLLNLTNMDLKKLGMFKVGHQEMLLEAVSLIHAIHNELETENMQYLALKLGCCTTSLCKTLKLLQHRGVTSDLHGNRRLPLIVLSTVADIIGKLKCLVSWFDRPPFDSSEGYIKMRNSLVKMGLDLLSATQHVTENSDDRIVMACDDMSRMCDRIITELKDPLVIQPAALELATIRKKPEDELGMHIESSHTGTHIIGGVKAESPADHCGKIEVGDEVVQVNYQTVVGVHSLSSHRPLQKS</sequence>
<dbReference type="Proteomes" id="UP001209878">
    <property type="component" value="Unassembled WGS sequence"/>
</dbReference>
<dbReference type="InterPro" id="IPR017874">
    <property type="entry name" value="CRIC_domain"/>
</dbReference>
<feature type="domain" description="PDZ" evidence="3">
    <location>
        <begin position="215"/>
        <end position="284"/>
    </location>
</feature>
<evidence type="ECO:0000313" key="5">
    <source>
        <dbReference type="EMBL" id="KAK2174922.1"/>
    </source>
</evidence>
<dbReference type="InterPro" id="IPR051566">
    <property type="entry name" value="CNKSR"/>
</dbReference>
<dbReference type="SMART" id="SM00454">
    <property type="entry name" value="SAM"/>
    <property type="match status" value="1"/>
</dbReference>
<feature type="domain" description="SAM" evidence="2">
    <location>
        <begin position="12"/>
        <end position="77"/>
    </location>
</feature>
<proteinExistence type="inferred from homology"/>
<protein>
    <recommendedName>
        <fullName evidence="7">Connector enhancer of kinase suppressor of ras 2</fullName>
    </recommendedName>
</protein>
<dbReference type="InterPro" id="IPR001478">
    <property type="entry name" value="PDZ"/>
</dbReference>
<comment type="caution">
    <text evidence="5">The sequence shown here is derived from an EMBL/GenBank/DDBJ whole genome shotgun (WGS) entry which is preliminary data.</text>
</comment>
<evidence type="ECO:0000259" key="4">
    <source>
        <dbReference type="PROSITE" id="PS51290"/>
    </source>
</evidence>
<dbReference type="PANTHER" id="PTHR12844:SF42">
    <property type="entry name" value="CONNECTOR ENHANCER OF KSR PROTEIN CNK"/>
    <property type="match status" value="1"/>
</dbReference>
<dbReference type="SUPFAM" id="SSF50156">
    <property type="entry name" value="PDZ domain-like"/>
    <property type="match status" value="1"/>
</dbReference>